<proteinExistence type="predicted"/>
<dbReference type="InterPro" id="IPR053772">
    <property type="entry name" value="At1g61320/At1g61330-like"/>
</dbReference>
<accession>W9RJ47</accession>
<dbReference type="SMART" id="SM00256">
    <property type="entry name" value="FBOX"/>
    <property type="match status" value="1"/>
</dbReference>
<gene>
    <name evidence="2" type="ORF">L484_010961</name>
</gene>
<dbReference type="SUPFAM" id="SSF81383">
    <property type="entry name" value="F-box domain"/>
    <property type="match status" value="1"/>
</dbReference>
<dbReference type="Gene3D" id="1.20.1280.50">
    <property type="match status" value="1"/>
</dbReference>
<dbReference type="InterPro" id="IPR032675">
    <property type="entry name" value="LRR_dom_sf"/>
</dbReference>
<dbReference type="Gene3D" id="3.80.10.10">
    <property type="entry name" value="Ribonuclease Inhibitor"/>
    <property type="match status" value="1"/>
</dbReference>
<dbReference type="CDD" id="cd22160">
    <property type="entry name" value="F-box_AtFBL13-like"/>
    <property type="match status" value="1"/>
</dbReference>
<dbReference type="Pfam" id="PF00646">
    <property type="entry name" value="F-box"/>
    <property type="match status" value="1"/>
</dbReference>
<dbReference type="Pfam" id="PF24758">
    <property type="entry name" value="LRR_At5g56370"/>
    <property type="match status" value="1"/>
</dbReference>
<evidence type="ECO:0000259" key="1">
    <source>
        <dbReference type="PROSITE" id="PS50181"/>
    </source>
</evidence>
<dbReference type="SUPFAM" id="SSF52047">
    <property type="entry name" value="RNI-like"/>
    <property type="match status" value="1"/>
</dbReference>
<dbReference type="OrthoDB" id="612216at2759"/>
<dbReference type="PROSITE" id="PS50181">
    <property type="entry name" value="FBOX"/>
    <property type="match status" value="1"/>
</dbReference>
<protein>
    <submittedName>
        <fullName evidence="2">F-box/LRR-repeat protein 13</fullName>
    </submittedName>
</protein>
<dbReference type="Proteomes" id="UP000030645">
    <property type="component" value="Unassembled WGS sequence"/>
</dbReference>
<reference evidence="3" key="1">
    <citation type="submission" date="2013-01" db="EMBL/GenBank/DDBJ databases">
        <title>Draft Genome Sequence of a Mulberry Tree, Morus notabilis C.K. Schneid.</title>
        <authorList>
            <person name="He N."/>
            <person name="Zhao S."/>
        </authorList>
    </citation>
    <scope>NUCLEOTIDE SEQUENCE</scope>
</reference>
<dbReference type="STRING" id="981085.W9RJ47"/>
<keyword evidence="3" id="KW-1185">Reference proteome</keyword>
<dbReference type="InterPro" id="IPR055411">
    <property type="entry name" value="LRR_FXL15/At3g58940/PEG3-like"/>
</dbReference>
<dbReference type="EMBL" id="KE344807">
    <property type="protein sequence ID" value="EXB80392.1"/>
    <property type="molecule type" value="Genomic_DNA"/>
</dbReference>
<dbReference type="InterPro" id="IPR001810">
    <property type="entry name" value="F-box_dom"/>
</dbReference>
<dbReference type="InterPro" id="IPR053781">
    <property type="entry name" value="F-box_AtFBL13-like"/>
</dbReference>
<dbReference type="KEGG" id="mnt:21394238"/>
<evidence type="ECO:0000313" key="2">
    <source>
        <dbReference type="EMBL" id="EXB80392.1"/>
    </source>
</evidence>
<dbReference type="PANTHER" id="PTHR34145">
    <property type="entry name" value="OS02G0105600 PROTEIN"/>
    <property type="match status" value="1"/>
</dbReference>
<evidence type="ECO:0000313" key="3">
    <source>
        <dbReference type="Proteomes" id="UP000030645"/>
    </source>
</evidence>
<dbReference type="PANTHER" id="PTHR34145:SF28">
    <property type="entry name" value="F-BOX DOMAIN-CONTAINING PROTEIN"/>
    <property type="match status" value="1"/>
</dbReference>
<dbReference type="AlphaFoldDB" id="W9RJ47"/>
<feature type="domain" description="F-box" evidence="1">
    <location>
        <begin position="16"/>
        <end position="64"/>
    </location>
</feature>
<organism evidence="2 3">
    <name type="scientific">Morus notabilis</name>
    <dbReference type="NCBI Taxonomy" id="981085"/>
    <lineage>
        <taxon>Eukaryota</taxon>
        <taxon>Viridiplantae</taxon>
        <taxon>Streptophyta</taxon>
        <taxon>Embryophyta</taxon>
        <taxon>Tracheophyta</taxon>
        <taxon>Spermatophyta</taxon>
        <taxon>Magnoliopsida</taxon>
        <taxon>eudicotyledons</taxon>
        <taxon>Gunneridae</taxon>
        <taxon>Pentapetalae</taxon>
        <taxon>rosids</taxon>
        <taxon>fabids</taxon>
        <taxon>Rosales</taxon>
        <taxon>Moraceae</taxon>
        <taxon>Moreae</taxon>
        <taxon>Morus</taxon>
    </lineage>
</organism>
<name>W9RJ47_9ROSA</name>
<dbReference type="InterPro" id="IPR036047">
    <property type="entry name" value="F-box-like_dom_sf"/>
</dbReference>
<sequence>MLDGSKKGEESHCAEVDRISKLSDSIIHHILAFLPAVDVVRMSLLSKRWRRMWYSVPTLNFCDLIVPWHCHKARFNKFVDNCLKYREIGMRYIADSTITRLELVILYDGDNANLDKWLNFVVVKNKVEELDLFIRPIYGHRGRYCVPKAVLNAQSLTLLKLDGLKVKSPLLVSLPCLKLLSLREVSGLNDHSLEDLVANCPSLEKLVVSYCGDLSTPQVSSSSLKSCQVELESHQRIEIEAINLESLHFRGTKRQSCETSLATCRSLKSLSLFEVELDGRWLEDYISEHTLENLTISGCLGWKHIKNIRSRHLKNLVLSQKSIKEVDAIIIDAVNLISFTYNAYNMKRFFNISLNSPNLLVCNVKLLCECCTYDTSWYVSLICLLSNLHCSTNMCLRVYSEEALIFPNELRSFCRSLLLAVEHLKVKTLHPLSKSSDLRDAMYWLSPSLKSLSVEQVNCFFS</sequence>